<evidence type="ECO:0000313" key="8">
    <source>
        <dbReference type="EMBL" id="MFD2872181.1"/>
    </source>
</evidence>
<dbReference type="Pfam" id="PF01790">
    <property type="entry name" value="LGT"/>
    <property type="match status" value="2"/>
</dbReference>
<dbReference type="EC" id="2.5.1.145" evidence="8"/>
<dbReference type="GO" id="GO:0008961">
    <property type="term" value="F:phosphatidylglycerol-prolipoprotein diacylglyceryl transferase activity"/>
    <property type="evidence" value="ECO:0007669"/>
    <property type="project" value="UniProtKB-EC"/>
</dbReference>
<protein>
    <submittedName>
        <fullName evidence="8">Prolipoprotein diacylglyceryl transferase</fullName>
        <ecNumber evidence="8">2.5.1.145</ecNumber>
    </submittedName>
</protein>
<dbReference type="PANTHER" id="PTHR30589:SF0">
    <property type="entry name" value="PHOSPHATIDYLGLYCEROL--PROLIPOPROTEIN DIACYLGLYCERYL TRANSFERASE"/>
    <property type="match status" value="1"/>
</dbReference>
<accession>A0ABW5YA97</accession>
<gene>
    <name evidence="8" type="ORF">ACFS5N_06870</name>
</gene>
<feature type="transmembrane region" description="Helical" evidence="7">
    <location>
        <begin position="20"/>
        <end position="39"/>
    </location>
</feature>
<keyword evidence="4 7" id="KW-0812">Transmembrane</keyword>
<name>A0ABW5YA97_9SPHI</name>
<evidence type="ECO:0000256" key="3">
    <source>
        <dbReference type="ARBA" id="ARBA00022679"/>
    </source>
</evidence>
<keyword evidence="2" id="KW-1003">Cell membrane</keyword>
<evidence type="ECO:0000256" key="7">
    <source>
        <dbReference type="SAM" id="Phobius"/>
    </source>
</evidence>
<reference evidence="9" key="1">
    <citation type="journal article" date="2019" name="Int. J. Syst. Evol. Microbiol.">
        <title>The Global Catalogue of Microorganisms (GCM) 10K type strain sequencing project: providing services to taxonomists for standard genome sequencing and annotation.</title>
        <authorList>
            <consortium name="The Broad Institute Genomics Platform"/>
            <consortium name="The Broad Institute Genome Sequencing Center for Infectious Disease"/>
            <person name="Wu L."/>
            <person name="Ma J."/>
        </authorList>
    </citation>
    <scope>NUCLEOTIDE SEQUENCE [LARGE SCALE GENOMIC DNA]</scope>
    <source>
        <strain evidence="9">KCTC 22437</strain>
    </source>
</reference>
<feature type="transmembrane region" description="Helical" evidence="7">
    <location>
        <begin position="70"/>
        <end position="89"/>
    </location>
</feature>
<proteinExistence type="inferred from homology"/>
<feature type="transmembrane region" description="Helical" evidence="7">
    <location>
        <begin position="183"/>
        <end position="206"/>
    </location>
</feature>
<evidence type="ECO:0000256" key="6">
    <source>
        <dbReference type="ARBA" id="ARBA00023136"/>
    </source>
</evidence>
<dbReference type="EMBL" id="JBHUPD010000001">
    <property type="protein sequence ID" value="MFD2872181.1"/>
    <property type="molecule type" value="Genomic_DNA"/>
</dbReference>
<keyword evidence="6 7" id="KW-0472">Membrane</keyword>
<keyword evidence="3 8" id="KW-0808">Transferase</keyword>
<dbReference type="Proteomes" id="UP001597557">
    <property type="component" value="Unassembled WGS sequence"/>
</dbReference>
<dbReference type="PANTHER" id="PTHR30589">
    <property type="entry name" value="PROLIPOPROTEIN DIACYLGLYCERYL TRANSFERASE"/>
    <property type="match status" value="1"/>
</dbReference>
<dbReference type="InterPro" id="IPR001640">
    <property type="entry name" value="Lgt"/>
</dbReference>
<evidence type="ECO:0000313" key="9">
    <source>
        <dbReference type="Proteomes" id="UP001597557"/>
    </source>
</evidence>
<evidence type="ECO:0000256" key="2">
    <source>
        <dbReference type="ARBA" id="ARBA00022475"/>
    </source>
</evidence>
<evidence type="ECO:0000256" key="4">
    <source>
        <dbReference type="ARBA" id="ARBA00022692"/>
    </source>
</evidence>
<comment type="caution">
    <text evidence="8">The sequence shown here is derived from an EMBL/GenBank/DDBJ whole genome shotgun (WGS) entry which is preliminary data.</text>
</comment>
<feature type="transmembrane region" description="Helical" evidence="7">
    <location>
        <begin position="297"/>
        <end position="314"/>
    </location>
</feature>
<comment type="similarity">
    <text evidence="1">Belongs to the Lgt family.</text>
</comment>
<evidence type="ECO:0000256" key="1">
    <source>
        <dbReference type="ARBA" id="ARBA00007150"/>
    </source>
</evidence>
<keyword evidence="5 7" id="KW-1133">Transmembrane helix</keyword>
<keyword evidence="9" id="KW-1185">Reference proteome</keyword>
<dbReference type="RefSeq" id="WP_377183575.1">
    <property type="nucleotide sequence ID" value="NZ_JBHUPD010000001.1"/>
</dbReference>
<feature type="transmembrane region" description="Helical" evidence="7">
    <location>
        <begin position="145"/>
        <end position="163"/>
    </location>
</feature>
<sequence length="388" mass="42984">MFPNLTYIIKYLFGVNIPLPIQSFGFFVALAFLGAYWAFVQEFKRKEKLGVIHSFEKTVTVGQPITITELITNALFGFVIGYKLVYIAFNYTAFVDDPSGFLTSLQGNFIGGVVLAAALAYWAYAENKKHVLPKPETKKIKVHPYELMGNILVWAALCGFAGAKLFNGLENWDDFMKDPVGMLIGNSGFTFYGGLICGGAAVLYIANKHGIKPLTMLDIGGPGMMLAYGLGRIGCQMSGDGDWGIPNLAQKPHWLGWLPDWMWSFNFPHNVGGEGNPIPGCIGKFCSVLPQPVYPTSFYESVVCILLFLVLWSIRDRIKMPGVLFGIYLIMNGVERFCIELIRVNTRYHLFGISFTQAEMISLFMTLGGIALIINGINHRKKGAVKHG</sequence>
<organism evidence="8 9">
    <name type="scientific">Mucilaginibacter ximonensis</name>
    <dbReference type="NCBI Taxonomy" id="538021"/>
    <lineage>
        <taxon>Bacteria</taxon>
        <taxon>Pseudomonadati</taxon>
        <taxon>Bacteroidota</taxon>
        <taxon>Sphingobacteriia</taxon>
        <taxon>Sphingobacteriales</taxon>
        <taxon>Sphingobacteriaceae</taxon>
        <taxon>Mucilaginibacter</taxon>
    </lineage>
</organism>
<feature type="transmembrane region" description="Helical" evidence="7">
    <location>
        <begin position="101"/>
        <end position="124"/>
    </location>
</feature>
<feature type="transmembrane region" description="Helical" evidence="7">
    <location>
        <begin position="360"/>
        <end position="378"/>
    </location>
</feature>
<evidence type="ECO:0000256" key="5">
    <source>
        <dbReference type="ARBA" id="ARBA00022989"/>
    </source>
</evidence>